<dbReference type="Proteomes" id="UP000002497">
    <property type="component" value="Unassembled WGS sequence"/>
</dbReference>
<reference evidence="3" key="1">
    <citation type="journal article" date="2010" name="Genome Res.">
        <title>Population genomic sequencing of Coccidioides fungi reveals recent hybridization and transposon control.</title>
        <authorList>
            <person name="Neafsey D.E."/>
            <person name="Barker B.M."/>
            <person name="Sharpton T.J."/>
            <person name="Stajich J.E."/>
            <person name="Park D.J."/>
            <person name="Whiston E."/>
            <person name="Hung C.-Y."/>
            <person name="McMahan C."/>
            <person name="White J."/>
            <person name="Sykes S."/>
            <person name="Heiman D."/>
            <person name="Young S."/>
            <person name="Zeng Q."/>
            <person name="Abouelleil A."/>
            <person name="Aftuck L."/>
            <person name="Bessette D."/>
            <person name="Brown A."/>
            <person name="FitzGerald M."/>
            <person name="Lui A."/>
            <person name="Macdonald J.P."/>
            <person name="Priest M."/>
            <person name="Orbach M.J."/>
            <person name="Galgiani J.N."/>
            <person name="Kirkland T.N."/>
            <person name="Cole G.T."/>
            <person name="Birren B.W."/>
            <person name="Henn M.R."/>
            <person name="Taylor J.W."/>
            <person name="Rounsley S.D."/>
        </authorList>
    </citation>
    <scope>NUCLEOTIDE SEQUENCE [LARGE SCALE GENOMIC DNA]</scope>
    <source>
        <strain evidence="3">RMSCC 757 / Silveira</strain>
    </source>
</reference>
<reference evidence="3" key="2">
    <citation type="submission" date="2010-03" db="EMBL/GenBank/DDBJ databases">
        <title>The genome sequence of Coccidioides posadasii strain Silveira.</title>
        <authorList>
            <consortium name="The Broad Institute Genome Sequencing Center for Infectious Disease"/>
            <person name="Neafsey D."/>
            <person name="Orbach M."/>
            <person name="Henn M.R."/>
            <person name="Cole G.T."/>
            <person name="Galgiani J."/>
            <person name="Gardner M.J."/>
            <person name="Kirkland T.N."/>
            <person name="Taylor J.W."/>
            <person name="Young S.K."/>
            <person name="Zeng Q."/>
            <person name="Koehrsen M."/>
            <person name="Alvarado L."/>
            <person name="Berlin A."/>
            <person name="Borenstein D."/>
            <person name="Chapman S.B."/>
            <person name="Chen Z."/>
            <person name="Engels R."/>
            <person name="Freedman E."/>
            <person name="Gellesch M."/>
            <person name="Goldberg J."/>
            <person name="Griggs A."/>
            <person name="Gujja S."/>
            <person name="Heilman E."/>
            <person name="Heiman D."/>
            <person name="Howarth C."/>
            <person name="Jen D."/>
            <person name="Larson L."/>
            <person name="Mehta T."/>
            <person name="Neiman D."/>
            <person name="Park D."/>
            <person name="Pearson M."/>
            <person name="Richards J."/>
            <person name="Roberts A."/>
            <person name="Saif S."/>
            <person name="Shea T."/>
            <person name="Shenoy N."/>
            <person name="Sisk P."/>
            <person name="Stolte C."/>
            <person name="Sykes S."/>
            <person name="Walk T."/>
            <person name="White J."/>
            <person name="Yandava C."/>
            <person name="Haas B."/>
            <person name="Nusbaum C."/>
            <person name="Birren B."/>
        </authorList>
    </citation>
    <scope>NUCLEOTIDE SEQUENCE [LARGE SCALE GENOMIC DNA]</scope>
    <source>
        <strain evidence="3">RMSCC 757 / Silveira</strain>
    </source>
</reference>
<sequence>MENGGVKQNKNNVNAAPKYSSYSSRATPYIWSLGAVQSVPGVQLQQDKVKVPQETFIMPPASTTGDCIMTPAFFALFWMDSSFGKVSKPLPMCRILIGGL</sequence>
<organism evidence="3">
    <name type="scientific">Coccidioides posadasii (strain RMSCC 757 / Silveira)</name>
    <name type="common">Valley fever fungus</name>
    <dbReference type="NCBI Taxonomy" id="443226"/>
    <lineage>
        <taxon>Eukaryota</taxon>
        <taxon>Fungi</taxon>
        <taxon>Dikarya</taxon>
        <taxon>Ascomycota</taxon>
        <taxon>Pezizomycotina</taxon>
        <taxon>Eurotiomycetes</taxon>
        <taxon>Eurotiomycetidae</taxon>
        <taxon>Onygenales</taxon>
        <taxon>Onygenaceae</taxon>
        <taxon>Coccidioides</taxon>
    </lineage>
</organism>
<dbReference type="HOGENOM" id="CLU_2305821_0_0_1"/>
<dbReference type="AlphaFoldDB" id="E9CVJ8"/>
<accession>E9CVJ8</accession>
<proteinExistence type="predicted"/>
<dbReference type="VEuPathDB" id="FungiDB:CPSG_01481"/>
<evidence type="ECO:0000256" key="1">
    <source>
        <dbReference type="SAM" id="MobiDB-lite"/>
    </source>
</evidence>
<protein>
    <submittedName>
        <fullName evidence="2">Predicted protein</fullName>
    </submittedName>
</protein>
<feature type="region of interest" description="Disordered" evidence="1">
    <location>
        <begin position="1"/>
        <end position="21"/>
    </location>
</feature>
<evidence type="ECO:0000313" key="3">
    <source>
        <dbReference type="Proteomes" id="UP000002497"/>
    </source>
</evidence>
<feature type="compositionally biased region" description="Low complexity" evidence="1">
    <location>
        <begin position="1"/>
        <end position="16"/>
    </location>
</feature>
<keyword evidence="3" id="KW-1185">Reference proteome</keyword>
<dbReference type="EMBL" id="GL636487">
    <property type="protein sequence ID" value="EFW21324.1"/>
    <property type="molecule type" value="Genomic_DNA"/>
</dbReference>
<evidence type="ECO:0000313" key="2">
    <source>
        <dbReference type="EMBL" id="EFW21324.1"/>
    </source>
</evidence>
<name>E9CVJ8_COCPS</name>
<gene>
    <name evidence="2" type="ORF">CPSG_01481</name>
</gene>